<organism evidence="1 2">
    <name type="scientific">Amblyomma americanum</name>
    <name type="common">Lone star tick</name>
    <dbReference type="NCBI Taxonomy" id="6943"/>
    <lineage>
        <taxon>Eukaryota</taxon>
        <taxon>Metazoa</taxon>
        <taxon>Ecdysozoa</taxon>
        <taxon>Arthropoda</taxon>
        <taxon>Chelicerata</taxon>
        <taxon>Arachnida</taxon>
        <taxon>Acari</taxon>
        <taxon>Parasitiformes</taxon>
        <taxon>Ixodida</taxon>
        <taxon>Ixodoidea</taxon>
        <taxon>Ixodidae</taxon>
        <taxon>Amblyomminae</taxon>
        <taxon>Amblyomma</taxon>
    </lineage>
</organism>
<gene>
    <name evidence="1" type="ORF">V5799_021119</name>
</gene>
<comment type="caution">
    <text evidence="1">The sequence shown here is derived from an EMBL/GenBank/DDBJ whole genome shotgun (WGS) entry which is preliminary data.</text>
</comment>
<accession>A0AAQ4FPD3</accession>
<name>A0AAQ4FPD3_AMBAM</name>
<protein>
    <submittedName>
        <fullName evidence="1">Uncharacterized protein</fullName>
    </submittedName>
</protein>
<evidence type="ECO:0000313" key="2">
    <source>
        <dbReference type="Proteomes" id="UP001321473"/>
    </source>
</evidence>
<reference evidence="1 2" key="1">
    <citation type="journal article" date="2023" name="Arcadia Sci">
        <title>De novo assembly of a long-read Amblyomma americanum tick genome.</title>
        <authorList>
            <person name="Chou S."/>
            <person name="Poskanzer K.E."/>
            <person name="Rollins M."/>
            <person name="Thuy-Boun P.S."/>
        </authorList>
    </citation>
    <scope>NUCLEOTIDE SEQUENCE [LARGE SCALE GENOMIC DNA]</scope>
    <source>
        <strain evidence="1">F_SG_1</strain>
        <tissue evidence="1">Salivary glands</tissue>
    </source>
</reference>
<proteinExistence type="predicted"/>
<sequence>MLLCTVTSRAYSALFDLEDGICTLLFYTAAHYDRGAKDFRGAYDEYSFGTFRAWAKSKGAHSKTGYGVSFDYVDAEAAYNALRAADGQQKFAKLWNDMIYHYGLLHVWETADALKANNARLKLLSELKTRQDALGSKKNGQRVLGFQFQAPRDLDKFNDVVTHLQKQYPITIIIAVTHLFKIPPNSFSMGPSEWESNHAHSLNEALKKIKATTISATVTAMPSFTMAAISWKTAGTWDAKRPNWQTTYSTPVIYSQVCDKLITQKPVFSPSTIHMYAGWPKNKDLITFDTTDTMLTKMQMYFAAFDPLPKKHGWALYDVDYDDYINNCSLASAYARLKVIKQYLMF</sequence>
<dbReference type="AlphaFoldDB" id="A0AAQ4FPD3"/>
<dbReference type="Proteomes" id="UP001321473">
    <property type="component" value="Unassembled WGS sequence"/>
</dbReference>
<keyword evidence="2" id="KW-1185">Reference proteome</keyword>
<dbReference type="EMBL" id="JARKHS020000138">
    <property type="protein sequence ID" value="KAK8789104.1"/>
    <property type="molecule type" value="Genomic_DNA"/>
</dbReference>
<evidence type="ECO:0000313" key="1">
    <source>
        <dbReference type="EMBL" id="KAK8789104.1"/>
    </source>
</evidence>